<name>G9ZTN9_9LACO</name>
<gene>
    <name evidence="1" type="ORF">HMPREF9103_03124</name>
</gene>
<reference evidence="1 2" key="1">
    <citation type="submission" date="2011-09" db="EMBL/GenBank/DDBJ databases">
        <authorList>
            <person name="Weinstock G."/>
            <person name="Sodergren E."/>
            <person name="Clifton S."/>
            <person name="Fulton L."/>
            <person name="Fulton B."/>
            <person name="Courtney L."/>
            <person name="Fronick C."/>
            <person name="Harrison M."/>
            <person name="Strong C."/>
            <person name="Farmer C."/>
            <person name="Delahaunty K."/>
            <person name="Markovic C."/>
            <person name="Hall O."/>
            <person name="Minx P."/>
            <person name="Tomlinson C."/>
            <person name="Mitreva M."/>
            <person name="Hou S."/>
            <person name="Chen J."/>
            <person name="Wollam A."/>
            <person name="Pepin K.H."/>
            <person name="Johnson M."/>
            <person name="Bhonagiri V."/>
            <person name="Zhang X."/>
            <person name="Suruliraj S."/>
            <person name="Warren W."/>
            <person name="Chinwalla A."/>
            <person name="Mardis E.R."/>
            <person name="Wilson R.K."/>
        </authorList>
    </citation>
    <scope>NUCLEOTIDE SEQUENCE [LARGE SCALE GENOMIC DNA]</scope>
    <source>
        <strain evidence="1 2">F0439</strain>
    </source>
</reference>
<comment type="caution">
    <text evidence="1">The sequence shown here is derived from an EMBL/GenBank/DDBJ whole genome shotgun (WGS) entry which is preliminary data.</text>
</comment>
<accession>G9ZTN9</accession>
<organism evidence="1 2">
    <name type="scientific">Lentilactobacillus parafarraginis F0439</name>
    <dbReference type="NCBI Taxonomy" id="797515"/>
    <lineage>
        <taxon>Bacteria</taxon>
        <taxon>Bacillati</taxon>
        <taxon>Bacillota</taxon>
        <taxon>Bacilli</taxon>
        <taxon>Lactobacillales</taxon>
        <taxon>Lactobacillaceae</taxon>
        <taxon>Lentilactobacillus</taxon>
    </lineage>
</organism>
<keyword evidence="2" id="KW-1185">Reference proteome</keyword>
<dbReference type="HOGENOM" id="CLU_2935814_0_0_9"/>
<proteinExistence type="predicted"/>
<evidence type="ECO:0000313" key="1">
    <source>
        <dbReference type="EMBL" id="EHL95152.1"/>
    </source>
</evidence>
<protein>
    <submittedName>
        <fullName evidence="1">Uncharacterized protein</fullName>
    </submittedName>
</protein>
<sequence>MPVELFPAATILLQLGEGPVEFVNMFKKTGFFHVQNLLDSKNSMPYFYHENWYFKSKPFP</sequence>
<dbReference type="AlphaFoldDB" id="G9ZTN9"/>
<evidence type="ECO:0000313" key="2">
    <source>
        <dbReference type="Proteomes" id="UP000004625"/>
    </source>
</evidence>
<dbReference type="EMBL" id="AGEY01000211">
    <property type="protein sequence ID" value="EHL95152.1"/>
    <property type="molecule type" value="Genomic_DNA"/>
</dbReference>
<dbReference type="STRING" id="797515.HMPREF9103_03124"/>
<dbReference type="Proteomes" id="UP000004625">
    <property type="component" value="Unassembled WGS sequence"/>
</dbReference>
<dbReference type="PATRIC" id="fig|797515.3.peg.2839"/>